<dbReference type="InterPro" id="IPR027417">
    <property type="entry name" value="P-loop_NTPase"/>
</dbReference>
<dbReference type="CDD" id="cd17932">
    <property type="entry name" value="DEXQc_UvrD"/>
    <property type="match status" value="1"/>
</dbReference>
<gene>
    <name evidence="12" type="ORF">METZ01_LOCUS98971</name>
</gene>
<dbReference type="InterPro" id="IPR013986">
    <property type="entry name" value="DExx_box_DNA_helicase_dom_sf"/>
</dbReference>
<comment type="similarity">
    <text evidence="1">Belongs to the helicase family. UvrD subfamily.</text>
</comment>
<evidence type="ECO:0000256" key="6">
    <source>
        <dbReference type="ARBA" id="ARBA00023235"/>
    </source>
</evidence>
<reference evidence="12" key="1">
    <citation type="submission" date="2018-05" db="EMBL/GenBank/DDBJ databases">
        <authorList>
            <person name="Lanie J.A."/>
            <person name="Ng W.-L."/>
            <person name="Kazmierczak K.M."/>
            <person name="Andrzejewski T.M."/>
            <person name="Davidsen T.M."/>
            <person name="Wayne K.J."/>
            <person name="Tettelin H."/>
            <person name="Glass J.I."/>
            <person name="Rusch D."/>
            <person name="Podicherti R."/>
            <person name="Tsui H.-C.T."/>
            <person name="Winkler M.E."/>
        </authorList>
    </citation>
    <scope>NUCLEOTIDE SEQUENCE</scope>
</reference>
<keyword evidence="5" id="KW-0067">ATP-binding</keyword>
<evidence type="ECO:0000256" key="9">
    <source>
        <dbReference type="ARBA" id="ARBA00048988"/>
    </source>
</evidence>
<dbReference type="InterPro" id="IPR014016">
    <property type="entry name" value="UvrD-like_ATP-bd"/>
</dbReference>
<evidence type="ECO:0000259" key="10">
    <source>
        <dbReference type="PROSITE" id="PS51198"/>
    </source>
</evidence>
<evidence type="ECO:0000256" key="3">
    <source>
        <dbReference type="ARBA" id="ARBA00022801"/>
    </source>
</evidence>
<sequence length="451" mass="51328">VYDYEDDNEDLFGDAPTAPAKAQIDFRAELNDDQYAAVTAPDGPAIVLAGAGSGKTRTLTYRVAYLLTQGALPEEILLLTFTNKASREMLNRVEHLTGVASHQFLGGTFHHVGGQVLRSFGDVVGLPRNYTILDDSDSDALLGEIIRESDPDFLKKKDNPKPKPLKNLISFARNVMRPVEEAARARYPSNRDVVEQIEFFAEEYRVTKLRRGLTDYDDLLELWLKVLESNDEAATYYQNRFRHILVDEYQDVNVLQASIVDKIAANHQIMAVGDDAQCIYTWRGADLDQILDFPKRHPNTTIYKIETNYRSSPQILKLANDILESRSIDRSYTKILKPSRPNENLPVFVPAMDSYQQADYVLNRIDRLIDRGVRYSEIAILYRAHFHAMDIQMELSRRGTPFVITSGIRFFEQAHVKDLVSQLRFIVNPKDLPAFHRFACLLPKIGEKTAS</sequence>
<keyword evidence="2" id="KW-0547">Nucleotide-binding</keyword>
<dbReference type="Pfam" id="PF00580">
    <property type="entry name" value="UvrD-helicase"/>
    <property type="match status" value="1"/>
</dbReference>
<comment type="catalytic activity">
    <reaction evidence="9">
        <text>ATP + H2O = ADP + phosphate + H(+)</text>
        <dbReference type="Rhea" id="RHEA:13065"/>
        <dbReference type="ChEBI" id="CHEBI:15377"/>
        <dbReference type="ChEBI" id="CHEBI:15378"/>
        <dbReference type="ChEBI" id="CHEBI:30616"/>
        <dbReference type="ChEBI" id="CHEBI:43474"/>
        <dbReference type="ChEBI" id="CHEBI:456216"/>
        <dbReference type="EC" id="5.6.2.4"/>
    </reaction>
</comment>
<evidence type="ECO:0000256" key="4">
    <source>
        <dbReference type="ARBA" id="ARBA00022806"/>
    </source>
</evidence>
<dbReference type="Gene3D" id="1.10.486.10">
    <property type="entry name" value="PCRA, domain 4"/>
    <property type="match status" value="1"/>
</dbReference>
<dbReference type="EMBL" id="UINC01010361">
    <property type="protein sequence ID" value="SVA46117.1"/>
    <property type="molecule type" value="Genomic_DNA"/>
</dbReference>
<dbReference type="GO" id="GO:0000725">
    <property type="term" value="P:recombinational repair"/>
    <property type="evidence" value="ECO:0007669"/>
    <property type="project" value="TreeGrafter"/>
</dbReference>
<dbReference type="InterPro" id="IPR000212">
    <property type="entry name" value="DNA_helicase_UvrD/REP"/>
</dbReference>
<dbReference type="Pfam" id="PF13361">
    <property type="entry name" value="UvrD_C"/>
    <property type="match status" value="1"/>
</dbReference>
<feature type="non-terminal residue" evidence="12">
    <location>
        <position position="451"/>
    </location>
</feature>
<keyword evidence="4" id="KW-0347">Helicase</keyword>
<dbReference type="AlphaFoldDB" id="A0A381W2J8"/>
<dbReference type="PROSITE" id="PS51198">
    <property type="entry name" value="UVRD_HELICASE_ATP_BIND"/>
    <property type="match status" value="1"/>
</dbReference>
<dbReference type="PROSITE" id="PS51217">
    <property type="entry name" value="UVRD_HELICASE_CTER"/>
    <property type="match status" value="1"/>
</dbReference>
<proteinExistence type="inferred from homology"/>
<dbReference type="Gene3D" id="3.40.50.300">
    <property type="entry name" value="P-loop containing nucleotide triphosphate hydrolases"/>
    <property type="match status" value="2"/>
</dbReference>
<evidence type="ECO:0000256" key="8">
    <source>
        <dbReference type="ARBA" id="ARBA00034808"/>
    </source>
</evidence>
<dbReference type="EC" id="5.6.2.4" evidence="8"/>
<dbReference type="SUPFAM" id="SSF52540">
    <property type="entry name" value="P-loop containing nucleoside triphosphate hydrolases"/>
    <property type="match status" value="1"/>
</dbReference>
<dbReference type="PANTHER" id="PTHR11070">
    <property type="entry name" value="UVRD / RECB / PCRA DNA HELICASE FAMILY MEMBER"/>
    <property type="match status" value="1"/>
</dbReference>
<dbReference type="Gene3D" id="1.10.10.160">
    <property type="match status" value="1"/>
</dbReference>
<name>A0A381W2J8_9ZZZZ</name>
<feature type="domain" description="UvrD-like helicase ATP-binding" evidence="10">
    <location>
        <begin position="28"/>
        <end position="312"/>
    </location>
</feature>
<evidence type="ECO:0000256" key="7">
    <source>
        <dbReference type="ARBA" id="ARBA00034617"/>
    </source>
</evidence>
<feature type="domain" description="UvrD-like helicase C-terminal" evidence="11">
    <location>
        <begin position="313"/>
        <end position="451"/>
    </location>
</feature>
<protein>
    <recommendedName>
        <fullName evidence="8">DNA 3'-5' helicase</fullName>
        <ecNumber evidence="8">5.6.2.4</ecNumber>
    </recommendedName>
</protein>
<dbReference type="GO" id="GO:0003677">
    <property type="term" value="F:DNA binding"/>
    <property type="evidence" value="ECO:0007669"/>
    <property type="project" value="InterPro"/>
</dbReference>
<dbReference type="InterPro" id="IPR014017">
    <property type="entry name" value="DNA_helicase_UvrD-like_C"/>
</dbReference>
<evidence type="ECO:0000313" key="12">
    <source>
        <dbReference type="EMBL" id="SVA46117.1"/>
    </source>
</evidence>
<comment type="catalytic activity">
    <reaction evidence="7">
        <text>Couples ATP hydrolysis with the unwinding of duplex DNA by translocating in the 3'-5' direction.</text>
        <dbReference type="EC" id="5.6.2.4"/>
    </reaction>
</comment>
<evidence type="ECO:0000256" key="1">
    <source>
        <dbReference type="ARBA" id="ARBA00009922"/>
    </source>
</evidence>
<dbReference type="PANTHER" id="PTHR11070:SF3">
    <property type="entry name" value="DNA 3'-5' HELICASE"/>
    <property type="match status" value="1"/>
</dbReference>
<keyword evidence="6" id="KW-0413">Isomerase</keyword>
<dbReference type="GO" id="GO:0005524">
    <property type="term" value="F:ATP binding"/>
    <property type="evidence" value="ECO:0007669"/>
    <property type="project" value="UniProtKB-KW"/>
</dbReference>
<dbReference type="GO" id="GO:0016787">
    <property type="term" value="F:hydrolase activity"/>
    <property type="evidence" value="ECO:0007669"/>
    <property type="project" value="UniProtKB-KW"/>
</dbReference>
<evidence type="ECO:0000256" key="5">
    <source>
        <dbReference type="ARBA" id="ARBA00022840"/>
    </source>
</evidence>
<evidence type="ECO:0000256" key="2">
    <source>
        <dbReference type="ARBA" id="ARBA00022741"/>
    </source>
</evidence>
<evidence type="ECO:0000259" key="11">
    <source>
        <dbReference type="PROSITE" id="PS51217"/>
    </source>
</evidence>
<organism evidence="12">
    <name type="scientific">marine metagenome</name>
    <dbReference type="NCBI Taxonomy" id="408172"/>
    <lineage>
        <taxon>unclassified sequences</taxon>
        <taxon>metagenomes</taxon>
        <taxon>ecological metagenomes</taxon>
    </lineage>
</organism>
<keyword evidence="3" id="KW-0378">Hydrolase</keyword>
<feature type="non-terminal residue" evidence="12">
    <location>
        <position position="1"/>
    </location>
</feature>
<dbReference type="GO" id="GO:0043138">
    <property type="term" value="F:3'-5' DNA helicase activity"/>
    <property type="evidence" value="ECO:0007669"/>
    <property type="project" value="UniProtKB-EC"/>
</dbReference>
<dbReference type="GO" id="GO:0005829">
    <property type="term" value="C:cytosol"/>
    <property type="evidence" value="ECO:0007669"/>
    <property type="project" value="TreeGrafter"/>
</dbReference>
<accession>A0A381W2J8</accession>